<dbReference type="InterPro" id="IPR029069">
    <property type="entry name" value="HotDog_dom_sf"/>
</dbReference>
<evidence type="ECO:0000259" key="4">
    <source>
        <dbReference type="PROSITE" id="PS52004"/>
    </source>
</evidence>
<dbReference type="PANTHER" id="PTHR43775">
    <property type="entry name" value="FATTY ACID SYNTHASE"/>
    <property type="match status" value="1"/>
</dbReference>
<dbReference type="InterPro" id="IPR014031">
    <property type="entry name" value="Ketoacyl_synth_C"/>
</dbReference>
<dbReference type="InterPro" id="IPR014030">
    <property type="entry name" value="Ketoacyl_synth_N"/>
</dbReference>
<dbReference type="Gene3D" id="3.10.129.110">
    <property type="entry name" value="Polyketide synthase dehydratase"/>
    <property type="match status" value="1"/>
</dbReference>
<evidence type="ECO:0000256" key="2">
    <source>
        <dbReference type="ARBA" id="ARBA00022553"/>
    </source>
</evidence>
<dbReference type="InterPro" id="IPR016039">
    <property type="entry name" value="Thiolase-like"/>
</dbReference>
<dbReference type="PROSITE" id="PS52004">
    <property type="entry name" value="KS3_2"/>
    <property type="match status" value="1"/>
</dbReference>
<organism evidence="5 6">
    <name type="scientific">Sulfobacillus acidophilus</name>
    <dbReference type="NCBI Taxonomy" id="53633"/>
    <lineage>
        <taxon>Bacteria</taxon>
        <taxon>Bacillati</taxon>
        <taxon>Bacillota</taxon>
        <taxon>Clostridia</taxon>
        <taxon>Eubacteriales</taxon>
        <taxon>Clostridiales Family XVII. Incertae Sedis</taxon>
        <taxon>Sulfobacillus</taxon>
    </lineage>
</organism>
<dbReference type="SUPFAM" id="SSF54637">
    <property type="entry name" value="Thioesterase/thiol ester dehydrase-isomerase"/>
    <property type="match status" value="4"/>
</dbReference>
<dbReference type="Pfam" id="PF02801">
    <property type="entry name" value="Ketoacyl-synt_C"/>
    <property type="match status" value="1"/>
</dbReference>
<keyword evidence="3" id="KW-0808">Transferase</keyword>
<gene>
    <name evidence="5" type="ORF">C7B45_11895</name>
</gene>
<dbReference type="Pfam" id="PF07977">
    <property type="entry name" value="FabA"/>
    <property type="match status" value="2"/>
</dbReference>
<dbReference type="InterPro" id="IPR013114">
    <property type="entry name" value="FabA_FabZ"/>
</dbReference>
<dbReference type="InterPro" id="IPR002123">
    <property type="entry name" value="Plipid/glycerol_acylTrfase"/>
</dbReference>
<name>A0A2T2WG29_9FIRM</name>
<keyword evidence="1" id="KW-0596">Phosphopantetheine</keyword>
<dbReference type="SMART" id="SM00563">
    <property type="entry name" value="PlsC"/>
    <property type="match status" value="1"/>
</dbReference>
<dbReference type="SUPFAM" id="SSF53901">
    <property type="entry name" value="Thiolase-like"/>
    <property type="match status" value="3"/>
</dbReference>
<dbReference type="InterPro" id="IPR042104">
    <property type="entry name" value="PKS_dehydratase_sf"/>
</dbReference>
<evidence type="ECO:0000256" key="3">
    <source>
        <dbReference type="RuleBase" id="RU003694"/>
    </source>
</evidence>
<dbReference type="InterPro" id="IPR050091">
    <property type="entry name" value="PKS_NRPS_Biosynth_Enz"/>
</dbReference>
<dbReference type="EMBL" id="PXYV01000040">
    <property type="protein sequence ID" value="PSR21183.1"/>
    <property type="molecule type" value="Genomic_DNA"/>
</dbReference>
<keyword evidence="2" id="KW-0597">Phosphoprotein</keyword>
<dbReference type="CDD" id="cd00833">
    <property type="entry name" value="PKS"/>
    <property type="match status" value="1"/>
</dbReference>
<evidence type="ECO:0000313" key="5">
    <source>
        <dbReference type="EMBL" id="PSR21183.1"/>
    </source>
</evidence>
<dbReference type="GO" id="GO:0005886">
    <property type="term" value="C:plasma membrane"/>
    <property type="evidence" value="ECO:0007669"/>
    <property type="project" value="TreeGrafter"/>
</dbReference>
<dbReference type="SUPFAM" id="SSF69593">
    <property type="entry name" value="Glycerol-3-phosphate (1)-acyltransferase"/>
    <property type="match status" value="1"/>
</dbReference>
<dbReference type="GO" id="GO:0071770">
    <property type="term" value="P:DIM/DIP cell wall layer assembly"/>
    <property type="evidence" value="ECO:0007669"/>
    <property type="project" value="TreeGrafter"/>
</dbReference>
<dbReference type="CDD" id="cd07989">
    <property type="entry name" value="LPLAT_AGPAT-like"/>
    <property type="match status" value="1"/>
</dbReference>
<dbReference type="Pfam" id="PF01553">
    <property type="entry name" value="Acyltransferase"/>
    <property type="match status" value="1"/>
</dbReference>
<dbReference type="GO" id="GO:0006633">
    <property type="term" value="P:fatty acid biosynthetic process"/>
    <property type="evidence" value="ECO:0007669"/>
    <property type="project" value="TreeGrafter"/>
</dbReference>
<dbReference type="Gene3D" id="3.10.129.10">
    <property type="entry name" value="Hotdog Thioesterase"/>
    <property type="match status" value="4"/>
</dbReference>
<dbReference type="PANTHER" id="PTHR43775:SF37">
    <property type="entry name" value="SI:DKEY-61P9.11"/>
    <property type="match status" value="1"/>
</dbReference>
<comment type="similarity">
    <text evidence="3">Belongs to the thiolase-like superfamily. Beta-ketoacyl-ACP synthases family.</text>
</comment>
<protein>
    <recommendedName>
        <fullName evidence="4">Ketosynthase family 3 (KS3) domain-containing protein</fullName>
    </recommendedName>
</protein>
<evidence type="ECO:0000313" key="6">
    <source>
        <dbReference type="Proteomes" id="UP000241848"/>
    </source>
</evidence>
<dbReference type="InterPro" id="IPR020841">
    <property type="entry name" value="PKS_Beta-ketoAc_synthase_dom"/>
</dbReference>
<feature type="domain" description="Ketosynthase family 3 (KS3)" evidence="4">
    <location>
        <begin position="16"/>
        <end position="451"/>
    </location>
</feature>
<reference evidence="5 6" key="1">
    <citation type="journal article" date="2014" name="BMC Genomics">
        <title>Comparison of environmental and isolate Sulfobacillus genomes reveals diverse carbon, sulfur, nitrogen, and hydrogen metabolisms.</title>
        <authorList>
            <person name="Justice N.B."/>
            <person name="Norman A."/>
            <person name="Brown C.T."/>
            <person name="Singh A."/>
            <person name="Thomas B.C."/>
            <person name="Banfield J.F."/>
        </authorList>
    </citation>
    <scope>NUCLEOTIDE SEQUENCE [LARGE SCALE GENOMIC DNA]</scope>
    <source>
        <strain evidence="5">AMDSBA3</strain>
    </source>
</reference>
<dbReference type="Proteomes" id="UP000241848">
    <property type="component" value="Unassembled WGS sequence"/>
</dbReference>
<proteinExistence type="inferred from homology"/>
<dbReference type="GO" id="GO:0005737">
    <property type="term" value="C:cytoplasm"/>
    <property type="evidence" value="ECO:0007669"/>
    <property type="project" value="TreeGrafter"/>
</dbReference>
<comment type="caution">
    <text evidence="5">The sequence shown here is derived from an EMBL/GenBank/DDBJ whole genome shotgun (WGS) entry which is preliminary data.</text>
</comment>
<dbReference type="Pfam" id="PF00109">
    <property type="entry name" value="ketoacyl-synt"/>
    <property type="match status" value="2"/>
</dbReference>
<evidence type="ECO:0000256" key="1">
    <source>
        <dbReference type="ARBA" id="ARBA00022450"/>
    </source>
</evidence>
<dbReference type="GO" id="GO:0004312">
    <property type="term" value="F:fatty acid synthase activity"/>
    <property type="evidence" value="ECO:0007669"/>
    <property type="project" value="TreeGrafter"/>
</dbReference>
<sequence>MAGYRRGYTVSATLNFPPIAIVGQGLVLPGAHTPQDLWTALQNGRDLLSVSSDNPADRLKRAGEPVISSGRGGYVTNFDTLFDPTGFRMSVEEIQRSDVQLKWLLYAARQALNQAGYGVGPLPQVGLIVGNLGFPTRSLIQLSEYVWLSQQSPERLQEWDLERIVTKLRSTMSPELRFMSGHVIRQAARALGLGSLAYGLDAACASSLYAIEAACRALGHHRADVMVAGGINAADPLVLHKGFGLLQAMSPSGRSRPFDRDADGMVPAEGVAVVVLKRLEDAISHRDAVLGVIRAVGLSNDGADGGRLNPAQSGQIAAMAQAYRQAEWSLDDVSLIECHATGAPRGDEIEILSLSHVFRDVAEPVPIGSLKSNLGHLVTASGAAGLIKVLLAFAHQTRPQTLHVESPHPLLAKAPVRLVTENEPWRSATIRRAAVSSFGFGGTNAHLLVEEFQPEYHRDLSRQVMPKPTVDRPRVAVVALGIAQPRAGDEEAHLHIASAGLKLPPNDLKNCSGQQVLALQATRSALDAISDLPTNTGVYLGIESNPEVSRHVARIHAAEWAVSASVSIERDMLRTWQHDWAPPLDASGVMGVLPNMPANLINQLLDLTGPGETVLAGRASGSVSLALAMEALQDFCVDAAIAGAVDCGAEPVHQWAMTQRFPQVAGSPEDGALVLVLERLEDATRRGHTVLEVLTRSDYFNEAAEADPDALTWYATAGLRRLLKALPTLQRHVEAASADVDKGRSSAVRIGLHLPEVRLGALAHPVSEATAAAHPLGQVMAMPPFDRPAISSAILDSFHHAEPMASVGPAESLFVSVAQAHQQFLRTAQQQHQQFLQTMALLSGAAPVRSVEGNGLGGQSRLQHEQAVIESRPAPASVVRSWDRSQLLVHANGRLSEIFGPQFSSLDDYAIRARMPAPPLLLVDRVRDLTGEPGGLGQGRVVTETFVAPDHWYVHDGYMAAGAMVESGQADLFLISWLGIDFVTRGQRRYRLLGCELTFHGPLARPGDLMRFEIEVDRYVAYGDVHLFFFHNDGYIDQERRISVRNGQAGFFTEEELANASGVLFEPETMAPEPGLLDAPAVCVNDTGLTHDQLLALAQGRPWDCFGAAFDRAKTHVRTPRIAAPPLLMLDEVVTIDARGGPWQRGYLCAKTTVHGDEWFFDGHFHNDPAMPGTLMFEGTVQALTVYLLSTGFSLDKDGWRFQPQCGRPYKMVCRGQVTPASQELTYEVFVRELCAGPKPRVVADVLVTVDGLKAFYCEALALELVPDWPITSVVKEGGQDNPVLQAAIGRLSHVFGERYAEFDEIRHAPRLPGPPFMFVSRILQSHVEDGLVGSWVQTEFTLDAHAWYCDTPGAEVDVAVLSEIALQPCGWLATLAGIPLESPEDVAIRNLDGSLTMTGTLSKSGGPVQVRAELERVDRVGGMIIERYAVEIDQAGERVATLSTVFGHFTQAALKSQVGIARDAAILARASAVREQLKAPNADDWDMPTLEILDDVTGFWPKMGRAQLGVVRTHKRIDARDWFFRAHFYQDPVQPGSLGLQAVYQTLQWYITRQLGVAGTTHLAKTPLTWKYRGQILPHHQAMTVEVEIRAIDQADSRVEVVADAWIWADDVAIYEISHIGIVAERVASDGVERGFRLALEWDPQEHAWIADHRPTLTRPALPLAYVADLLARHVLEAAPGRGSLQIDNLSMKRWIAADRPLRLQIETEPLSGMPKTFLARLLSWRDADDRRLSRFDVAASGRICLAPSDAPSRSWQEWPALQNPRPLTDPYASKVLVHGPSLQVIRQVTIADNGAEAELEPSVEEELRGVLGVALLDGLAQMIGAMYLAQAPESPVAAFPVEIVHGLFRSRPPHQGPVLARIRRLGEVEIAVANAVHAYDSVLLVGGELWAQLRWKVRLFPTGRWGTLDPRERYDFLTQRRYVAHALLSRVEGNEVVLESDEVNSVNWYPGTVQDVYALGDTGQADLVEIAVKEWAAQISGQHPARIRLDLKNQCAIAPTDPLHPWPFKVRRQPHFVAVQRDRSRDSLSLEPVREYVRLRSGQAGWLMEDIWIALAQQFVRRIVISDPEAWSRVSKSPVLYLANHQTGVESMLFALLMGSLTRVDVSAVAKAEHRQSWIGQWMARAASYPGASMPDSLQFVDRSRQEAVLHTVQQMEGLFKEGVSLLVHVAGTRSLSARQKTTTMSGLWIDLAIKAQIPVVPVRFVGGLPVQAVPERLEFPFQYAGQDYYLGPPIAPSEFLSMGYKDRMKRVIESMNALGVGSEEETPNPGDVAIVQEVKQWMQHYAVREPEAVMAVLLTRLANPGRDTEEFLRLGRSKMVKWAKNPRRLWLAEAARALLGEDAARIQWTGEEGQ</sequence>
<accession>A0A2T2WG29</accession>
<dbReference type="SMART" id="SM00825">
    <property type="entry name" value="PKS_KS"/>
    <property type="match status" value="1"/>
</dbReference>
<dbReference type="Gene3D" id="3.40.47.10">
    <property type="match status" value="2"/>
</dbReference>